<gene>
    <name evidence="2" type="ORF">KI387_043401</name>
</gene>
<comment type="caution">
    <text evidence="2">The sequence shown here is derived from an EMBL/GenBank/DDBJ whole genome shotgun (WGS) entry which is preliminary data.</text>
</comment>
<feature type="region of interest" description="Disordered" evidence="1">
    <location>
        <begin position="97"/>
        <end position="121"/>
    </location>
</feature>
<organism evidence="2 3">
    <name type="scientific">Taxus chinensis</name>
    <name type="common">Chinese yew</name>
    <name type="synonym">Taxus wallichiana var. chinensis</name>
    <dbReference type="NCBI Taxonomy" id="29808"/>
    <lineage>
        <taxon>Eukaryota</taxon>
        <taxon>Viridiplantae</taxon>
        <taxon>Streptophyta</taxon>
        <taxon>Embryophyta</taxon>
        <taxon>Tracheophyta</taxon>
        <taxon>Spermatophyta</taxon>
        <taxon>Pinopsida</taxon>
        <taxon>Pinidae</taxon>
        <taxon>Conifers II</taxon>
        <taxon>Cupressales</taxon>
        <taxon>Taxaceae</taxon>
        <taxon>Taxus</taxon>
    </lineage>
</organism>
<dbReference type="EMBL" id="JAHRHJ020003634">
    <property type="protein sequence ID" value="KAH9291407.1"/>
    <property type="molecule type" value="Genomic_DNA"/>
</dbReference>
<reference evidence="2 3" key="1">
    <citation type="journal article" date="2021" name="Nat. Plants">
        <title>The Taxus genome provides insights into paclitaxel biosynthesis.</title>
        <authorList>
            <person name="Xiong X."/>
            <person name="Gou J."/>
            <person name="Liao Q."/>
            <person name="Li Y."/>
            <person name="Zhou Q."/>
            <person name="Bi G."/>
            <person name="Li C."/>
            <person name="Du R."/>
            <person name="Wang X."/>
            <person name="Sun T."/>
            <person name="Guo L."/>
            <person name="Liang H."/>
            <person name="Lu P."/>
            <person name="Wu Y."/>
            <person name="Zhang Z."/>
            <person name="Ro D.K."/>
            <person name="Shang Y."/>
            <person name="Huang S."/>
            <person name="Yan J."/>
        </authorList>
    </citation>
    <scope>NUCLEOTIDE SEQUENCE [LARGE SCALE GENOMIC DNA]</scope>
    <source>
        <strain evidence="2">Ta-2019</strain>
    </source>
</reference>
<accession>A0AA38C0N4</accession>
<sequence length="121" mass="13561">MSKVNWHKERMVHQIFDNRGILSLQESFIGIKEEKTKYDYVQGKKERWAAQEGVLDEGGQDSIQAKIVKFVQDQTFSSNISLSGVSTGTLIKGMNRDQEKTKVLTKQKTSSSVLGKGGPNQ</sequence>
<name>A0AA38C0N4_TAXCH</name>
<feature type="compositionally biased region" description="Polar residues" evidence="1">
    <location>
        <begin position="104"/>
        <end position="114"/>
    </location>
</feature>
<protein>
    <submittedName>
        <fullName evidence="2">Uncharacterized protein</fullName>
    </submittedName>
</protein>
<proteinExistence type="predicted"/>
<evidence type="ECO:0000313" key="2">
    <source>
        <dbReference type="EMBL" id="KAH9291407.1"/>
    </source>
</evidence>
<dbReference type="AlphaFoldDB" id="A0AA38C0N4"/>
<keyword evidence="3" id="KW-1185">Reference proteome</keyword>
<evidence type="ECO:0000256" key="1">
    <source>
        <dbReference type="SAM" id="MobiDB-lite"/>
    </source>
</evidence>
<dbReference type="Proteomes" id="UP000824469">
    <property type="component" value="Unassembled WGS sequence"/>
</dbReference>
<feature type="non-terminal residue" evidence="2">
    <location>
        <position position="121"/>
    </location>
</feature>
<evidence type="ECO:0000313" key="3">
    <source>
        <dbReference type="Proteomes" id="UP000824469"/>
    </source>
</evidence>